<dbReference type="EMBL" id="MU167212">
    <property type="protein sequence ID" value="KAG0151548.1"/>
    <property type="molecule type" value="Genomic_DNA"/>
</dbReference>
<dbReference type="Proteomes" id="UP000886653">
    <property type="component" value="Unassembled WGS sequence"/>
</dbReference>
<keyword evidence="1" id="KW-0732">Signal</keyword>
<organism evidence="2 3">
    <name type="scientific">Cronartium quercuum f. sp. fusiforme G11</name>
    <dbReference type="NCBI Taxonomy" id="708437"/>
    <lineage>
        <taxon>Eukaryota</taxon>
        <taxon>Fungi</taxon>
        <taxon>Dikarya</taxon>
        <taxon>Basidiomycota</taxon>
        <taxon>Pucciniomycotina</taxon>
        <taxon>Pucciniomycetes</taxon>
        <taxon>Pucciniales</taxon>
        <taxon>Coleosporiaceae</taxon>
        <taxon>Cronartium</taxon>
    </lineage>
</organism>
<reference evidence="2" key="1">
    <citation type="submission" date="2013-11" db="EMBL/GenBank/DDBJ databases">
        <title>Genome sequence of the fusiform rust pathogen reveals effectors for host alternation and coevolution with pine.</title>
        <authorList>
            <consortium name="DOE Joint Genome Institute"/>
            <person name="Smith K."/>
            <person name="Pendleton A."/>
            <person name="Kubisiak T."/>
            <person name="Anderson C."/>
            <person name="Salamov A."/>
            <person name="Aerts A."/>
            <person name="Riley R."/>
            <person name="Clum A."/>
            <person name="Lindquist E."/>
            <person name="Ence D."/>
            <person name="Campbell M."/>
            <person name="Kronenberg Z."/>
            <person name="Feau N."/>
            <person name="Dhillon B."/>
            <person name="Hamelin R."/>
            <person name="Burleigh J."/>
            <person name="Smith J."/>
            <person name="Yandell M."/>
            <person name="Nelson C."/>
            <person name="Grigoriev I."/>
            <person name="Davis J."/>
        </authorList>
    </citation>
    <scope>NUCLEOTIDE SEQUENCE</scope>
    <source>
        <strain evidence="2">G11</strain>
    </source>
</reference>
<name>A0A9P6NWC7_9BASI</name>
<evidence type="ECO:0000313" key="2">
    <source>
        <dbReference type="EMBL" id="KAG0151548.1"/>
    </source>
</evidence>
<comment type="caution">
    <text evidence="2">The sequence shown here is derived from an EMBL/GenBank/DDBJ whole genome shotgun (WGS) entry which is preliminary data.</text>
</comment>
<proteinExistence type="predicted"/>
<sequence>MRVLENSMLLLLLLGLYSYVTALPLTYTLGNTKREPMPRPQPASIVTSEVEAANPGIPKWISKGHKGKVGHVQLGDWFVTSGIGDWMNWDP</sequence>
<evidence type="ECO:0000313" key="3">
    <source>
        <dbReference type="Proteomes" id="UP000886653"/>
    </source>
</evidence>
<protein>
    <submittedName>
        <fullName evidence="2">Uncharacterized protein</fullName>
    </submittedName>
</protein>
<evidence type="ECO:0000256" key="1">
    <source>
        <dbReference type="SAM" id="SignalP"/>
    </source>
</evidence>
<keyword evidence="3" id="KW-1185">Reference proteome</keyword>
<dbReference type="AlphaFoldDB" id="A0A9P6NWC7"/>
<feature type="signal peptide" evidence="1">
    <location>
        <begin position="1"/>
        <end position="22"/>
    </location>
</feature>
<feature type="chain" id="PRO_5040113564" evidence="1">
    <location>
        <begin position="23"/>
        <end position="91"/>
    </location>
</feature>
<gene>
    <name evidence="2" type="ORF">CROQUDRAFT_719751</name>
</gene>
<accession>A0A9P6NWC7</accession>